<dbReference type="Gene3D" id="2.60.120.10">
    <property type="entry name" value="Jelly Rolls"/>
    <property type="match status" value="2"/>
</dbReference>
<reference evidence="4 5" key="1">
    <citation type="journal article" date="2017" name="PLoS Biol.">
        <title>The sea cucumber genome provides insights into morphological evolution and visceral regeneration.</title>
        <authorList>
            <person name="Zhang X."/>
            <person name="Sun L."/>
            <person name="Yuan J."/>
            <person name="Sun Y."/>
            <person name="Gao Y."/>
            <person name="Zhang L."/>
            <person name="Li S."/>
            <person name="Dai H."/>
            <person name="Hamel J.F."/>
            <person name="Liu C."/>
            <person name="Yu Y."/>
            <person name="Liu S."/>
            <person name="Lin W."/>
            <person name="Guo K."/>
            <person name="Jin S."/>
            <person name="Xu P."/>
            <person name="Storey K.B."/>
            <person name="Huan P."/>
            <person name="Zhang T."/>
            <person name="Zhou Y."/>
            <person name="Zhang J."/>
            <person name="Lin C."/>
            <person name="Li X."/>
            <person name="Xing L."/>
            <person name="Huo D."/>
            <person name="Sun M."/>
            <person name="Wang L."/>
            <person name="Mercier A."/>
            <person name="Li F."/>
            <person name="Yang H."/>
            <person name="Xiang J."/>
        </authorList>
    </citation>
    <scope>NUCLEOTIDE SEQUENCE [LARGE SCALE GENOMIC DNA]</scope>
    <source>
        <strain evidence="4">Shaxun</strain>
        <tissue evidence="4">Muscle</tissue>
    </source>
</reference>
<feature type="domain" description="Cyclic nucleotide-binding" evidence="3">
    <location>
        <begin position="11"/>
        <end position="123"/>
    </location>
</feature>
<organism evidence="4 5">
    <name type="scientific">Stichopus japonicus</name>
    <name type="common">Sea cucumber</name>
    <dbReference type="NCBI Taxonomy" id="307972"/>
    <lineage>
        <taxon>Eukaryota</taxon>
        <taxon>Metazoa</taxon>
        <taxon>Echinodermata</taxon>
        <taxon>Eleutherozoa</taxon>
        <taxon>Echinozoa</taxon>
        <taxon>Holothuroidea</taxon>
        <taxon>Aspidochirotacea</taxon>
        <taxon>Aspidochirotida</taxon>
        <taxon>Stichopodidae</taxon>
        <taxon>Apostichopus</taxon>
    </lineage>
</organism>
<evidence type="ECO:0000259" key="3">
    <source>
        <dbReference type="PROSITE" id="PS50042"/>
    </source>
</evidence>
<evidence type="ECO:0000256" key="2">
    <source>
        <dbReference type="SAM" id="MobiDB-lite"/>
    </source>
</evidence>
<dbReference type="InterPro" id="IPR018490">
    <property type="entry name" value="cNMP-bd_dom_sf"/>
</dbReference>
<dbReference type="InterPro" id="IPR014710">
    <property type="entry name" value="RmlC-like_jellyroll"/>
</dbReference>
<gene>
    <name evidence="4" type="ORF">BSL78_10299</name>
</gene>
<dbReference type="SMART" id="SM00100">
    <property type="entry name" value="cNMP"/>
    <property type="match status" value="2"/>
</dbReference>
<keyword evidence="1" id="KW-0407">Ion channel</keyword>
<dbReference type="InterPro" id="IPR000595">
    <property type="entry name" value="cNMP-bd_dom"/>
</dbReference>
<sequence length="448" mass="50012">MYQLPFPPNAVTENAVQKMAMAVERVEVIESQFVLLKGARSKGIYIIIEGEAQVLSSHGDIIANLLPGDFFGELSTLFFIPCTASVQALEGTRLLLVKNDKLRQAMGEERVVSVGLEDYFVRRKYFDTNGSVHQATNLAKIAKIDLRKIPMFTKWHEGAMKYLLDAVSPDSEVGPVTLVPPKTFLCHETEGLDEITVITKGMVSVIHEKKVVTELDANYWPIWFGEQEFFTGRRATVSIQTITACQAVVIKFADIEAYKDDVSMSLRYWNEKWRKKMSQLEKVTLTDKSNGRVQIQVLIKKIHESGIASNAPVAMYHQLALAALPKQCPDGMIVYQPKPIGGTTGRPKDKRRGKSRLNDSVWSMTLEDAEQLIEDDDKLFLVLKGSIGVIGKNTITFRAGLPVWVTVSRPVILEAKENTLMIQISGSTLLQATQMYPTVRLNLPPTVA</sequence>
<dbReference type="GO" id="GO:0005221">
    <property type="term" value="F:intracellularly cyclic nucleotide-activated monoatomic cation channel activity"/>
    <property type="evidence" value="ECO:0007669"/>
    <property type="project" value="InterPro"/>
</dbReference>
<evidence type="ECO:0000313" key="5">
    <source>
        <dbReference type="Proteomes" id="UP000230750"/>
    </source>
</evidence>
<keyword evidence="1" id="KW-0406">Ion transport</keyword>
<dbReference type="PANTHER" id="PTHR45638:SF11">
    <property type="entry name" value="CYCLIC NUCLEOTIDE-GATED CATION CHANNEL SUBUNIT A"/>
    <property type="match status" value="1"/>
</dbReference>
<protein>
    <recommendedName>
        <fullName evidence="3">Cyclic nucleotide-binding domain-containing protein</fullName>
    </recommendedName>
</protein>
<proteinExistence type="predicted"/>
<accession>A0A2G8KXR8</accession>
<dbReference type="EMBL" id="MRZV01000313">
    <property type="protein sequence ID" value="PIK52788.1"/>
    <property type="molecule type" value="Genomic_DNA"/>
</dbReference>
<dbReference type="Proteomes" id="UP000230750">
    <property type="component" value="Unassembled WGS sequence"/>
</dbReference>
<dbReference type="Pfam" id="PF00027">
    <property type="entry name" value="cNMP_binding"/>
    <property type="match status" value="1"/>
</dbReference>
<comment type="caution">
    <text evidence="4">The sequence shown here is derived from an EMBL/GenBank/DDBJ whole genome shotgun (WGS) entry which is preliminary data.</text>
</comment>
<dbReference type="STRING" id="307972.A0A2G8KXR8"/>
<dbReference type="OrthoDB" id="421226at2759"/>
<keyword evidence="5" id="KW-1185">Reference proteome</keyword>
<name>A0A2G8KXR8_STIJA</name>
<dbReference type="AlphaFoldDB" id="A0A2G8KXR8"/>
<feature type="domain" description="Cyclic nucleotide-binding" evidence="3">
    <location>
        <begin position="151"/>
        <end position="250"/>
    </location>
</feature>
<feature type="region of interest" description="Disordered" evidence="2">
    <location>
        <begin position="337"/>
        <end position="356"/>
    </location>
</feature>
<dbReference type="PROSITE" id="PS50042">
    <property type="entry name" value="CNMP_BINDING_3"/>
    <property type="match status" value="2"/>
</dbReference>
<dbReference type="PANTHER" id="PTHR45638">
    <property type="entry name" value="CYCLIC NUCLEOTIDE-GATED CATION CHANNEL SUBUNIT A"/>
    <property type="match status" value="1"/>
</dbReference>
<dbReference type="GO" id="GO:0044877">
    <property type="term" value="F:protein-containing complex binding"/>
    <property type="evidence" value="ECO:0007669"/>
    <property type="project" value="TreeGrafter"/>
</dbReference>
<dbReference type="SUPFAM" id="SSF51206">
    <property type="entry name" value="cAMP-binding domain-like"/>
    <property type="match status" value="2"/>
</dbReference>
<dbReference type="CDD" id="cd00038">
    <property type="entry name" value="CAP_ED"/>
    <property type="match status" value="2"/>
</dbReference>
<dbReference type="InterPro" id="IPR050866">
    <property type="entry name" value="CNG_cation_channel"/>
</dbReference>
<keyword evidence="1" id="KW-0813">Transport</keyword>
<keyword evidence="1" id="KW-1071">Ligand-gated ion channel</keyword>
<evidence type="ECO:0000256" key="1">
    <source>
        <dbReference type="ARBA" id="ARBA00023286"/>
    </source>
</evidence>
<evidence type="ECO:0000313" key="4">
    <source>
        <dbReference type="EMBL" id="PIK52788.1"/>
    </source>
</evidence>